<evidence type="ECO:0000313" key="2">
    <source>
        <dbReference type="Proteomes" id="UP000679129"/>
    </source>
</evidence>
<organism evidence="1 2">
    <name type="scientific">Candidatus Minimicrobia naudis</name>
    <dbReference type="NCBI Taxonomy" id="2841263"/>
    <lineage>
        <taxon>Bacteria</taxon>
        <taxon>Candidatus Saccharimonadota</taxon>
        <taxon>Candidatus Saccharimonadota incertae sedis</taxon>
        <taxon>Candidatus Minimicrobia</taxon>
    </lineage>
</organism>
<proteinExistence type="predicted"/>
<dbReference type="KEGG" id="mnd:KOY48_01295"/>
<protein>
    <submittedName>
        <fullName evidence="1">Uncharacterized protein</fullName>
    </submittedName>
</protein>
<gene>
    <name evidence="1" type="ORF">KOY48_01295</name>
</gene>
<accession>A0A8F1MBN0</accession>
<dbReference type="Proteomes" id="UP000679129">
    <property type="component" value="Chromosome"/>
</dbReference>
<sequence>MENGSYVYDKSRDNGLRYLAGEAFRRSKELAIAKELGVILENPDKTESFELYNSGESERMLALVGEEFGIGVMQTPGKPKEVTAKLFNPHEVIQDSYREMPLDVHTSVVAFDERRYG</sequence>
<dbReference type="AlphaFoldDB" id="A0A8F1MBN0"/>
<dbReference type="EMBL" id="CP076460">
    <property type="protein sequence ID" value="QWQ32481.1"/>
    <property type="molecule type" value="Genomic_DNA"/>
</dbReference>
<reference evidence="1" key="1">
    <citation type="submission" date="2021-06" db="EMBL/GenBank/DDBJ databases">
        <title>An adapted protocol for Saccharibacteria cultivation: two new species join this phylum of Candidate Phyla Radiations.</title>
        <authorList>
            <person name="Ibrahim A."/>
            <person name="Maatouk M."/>
            <person name="Zgheib R."/>
            <person name="Haddad G."/>
            <person name="Bou Khalil J."/>
            <person name="Raoult D."/>
            <person name="Bittar F."/>
        </authorList>
    </citation>
    <scope>NUCLEOTIDE SEQUENCE</scope>
    <source>
        <strain evidence="1">IHU1</strain>
    </source>
</reference>
<evidence type="ECO:0000313" key="1">
    <source>
        <dbReference type="EMBL" id="QWQ32481.1"/>
    </source>
</evidence>
<keyword evidence="2" id="KW-1185">Reference proteome</keyword>
<name>A0A8F1MBN0_9BACT</name>